<keyword evidence="3" id="KW-1185">Reference proteome</keyword>
<dbReference type="EMBL" id="JAWDGP010004196">
    <property type="protein sequence ID" value="KAK3766765.1"/>
    <property type="molecule type" value="Genomic_DNA"/>
</dbReference>
<protein>
    <recommendedName>
        <fullName evidence="4">Secreted protein</fullName>
    </recommendedName>
</protein>
<sequence>MSPHKRSRTVIRVILAVLGQCRAAPGRAPGIEDAGETVACRVMMIAFWGDKQHPNHYRHVIFLGGLHNKPGRSK</sequence>
<name>A0AAE0ZCP9_9GAST</name>
<accession>A0AAE0ZCP9</accession>
<dbReference type="Proteomes" id="UP001283361">
    <property type="component" value="Unassembled WGS sequence"/>
</dbReference>
<reference evidence="2" key="1">
    <citation type="journal article" date="2023" name="G3 (Bethesda)">
        <title>A reference genome for the long-term kleptoplast-retaining sea slug Elysia crispata morphotype clarki.</title>
        <authorList>
            <person name="Eastman K.E."/>
            <person name="Pendleton A.L."/>
            <person name="Shaikh M.A."/>
            <person name="Suttiyut T."/>
            <person name="Ogas R."/>
            <person name="Tomko P."/>
            <person name="Gavelis G."/>
            <person name="Widhalm J.R."/>
            <person name="Wisecaver J.H."/>
        </authorList>
    </citation>
    <scope>NUCLEOTIDE SEQUENCE</scope>
    <source>
        <strain evidence="2">ECLA1</strain>
    </source>
</reference>
<evidence type="ECO:0000256" key="1">
    <source>
        <dbReference type="SAM" id="SignalP"/>
    </source>
</evidence>
<evidence type="ECO:0000313" key="3">
    <source>
        <dbReference type="Proteomes" id="UP001283361"/>
    </source>
</evidence>
<evidence type="ECO:0008006" key="4">
    <source>
        <dbReference type="Google" id="ProtNLM"/>
    </source>
</evidence>
<proteinExistence type="predicted"/>
<dbReference type="AlphaFoldDB" id="A0AAE0ZCP9"/>
<feature type="chain" id="PRO_5042108440" description="Secreted protein" evidence="1">
    <location>
        <begin position="24"/>
        <end position="74"/>
    </location>
</feature>
<gene>
    <name evidence="2" type="ORF">RRG08_047288</name>
</gene>
<evidence type="ECO:0000313" key="2">
    <source>
        <dbReference type="EMBL" id="KAK3766765.1"/>
    </source>
</evidence>
<keyword evidence="1" id="KW-0732">Signal</keyword>
<organism evidence="2 3">
    <name type="scientific">Elysia crispata</name>
    <name type="common">lettuce slug</name>
    <dbReference type="NCBI Taxonomy" id="231223"/>
    <lineage>
        <taxon>Eukaryota</taxon>
        <taxon>Metazoa</taxon>
        <taxon>Spiralia</taxon>
        <taxon>Lophotrochozoa</taxon>
        <taxon>Mollusca</taxon>
        <taxon>Gastropoda</taxon>
        <taxon>Heterobranchia</taxon>
        <taxon>Euthyneura</taxon>
        <taxon>Panpulmonata</taxon>
        <taxon>Sacoglossa</taxon>
        <taxon>Placobranchoidea</taxon>
        <taxon>Plakobranchidae</taxon>
        <taxon>Elysia</taxon>
    </lineage>
</organism>
<feature type="signal peptide" evidence="1">
    <location>
        <begin position="1"/>
        <end position="23"/>
    </location>
</feature>
<comment type="caution">
    <text evidence="2">The sequence shown here is derived from an EMBL/GenBank/DDBJ whole genome shotgun (WGS) entry which is preliminary data.</text>
</comment>